<dbReference type="EMBL" id="JTCM02000035">
    <property type="protein sequence ID" value="NEU74133.1"/>
    <property type="molecule type" value="Genomic_DNA"/>
</dbReference>
<accession>A0A846HAN4</accession>
<dbReference type="Gene3D" id="3.40.50.2000">
    <property type="entry name" value="Glycogen Phosphorylase B"/>
    <property type="match status" value="1"/>
</dbReference>
<evidence type="ECO:0000313" key="1">
    <source>
        <dbReference type="EMBL" id="NEU74133.1"/>
    </source>
</evidence>
<keyword evidence="1" id="KW-0808">Transferase</keyword>
<proteinExistence type="predicted"/>
<dbReference type="GO" id="GO:0016740">
    <property type="term" value="F:transferase activity"/>
    <property type="evidence" value="ECO:0007669"/>
    <property type="project" value="UniProtKB-KW"/>
</dbReference>
<organism evidence="1 2">
    <name type="scientific">Hassallia byssoidea VB512170</name>
    <dbReference type="NCBI Taxonomy" id="1304833"/>
    <lineage>
        <taxon>Bacteria</taxon>
        <taxon>Bacillati</taxon>
        <taxon>Cyanobacteriota</taxon>
        <taxon>Cyanophyceae</taxon>
        <taxon>Nostocales</taxon>
        <taxon>Tolypothrichaceae</taxon>
        <taxon>Hassallia</taxon>
    </lineage>
</organism>
<evidence type="ECO:0000313" key="2">
    <source>
        <dbReference type="Proteomes" id="UP000031549"/>
    </source>
</evidence>
<dbReference type="AlphaFoldDB" id="A0A846HAN4"/>
<name>A0A846HAN4_9CYAN</name>
<dbReference type="SUPFAM" id="SSF53756">
    <property type="entry name" value="UDP-Glycosyltransferase/glycogen phosphorylase"/>
    <property type="match status" value="1"/>
</dbReference>
<keyword evidence="2" id="KW-1185">Reference proteome</keyword>
<dbReference type="RefSeq" id="WP_039752497.1">
    <property type="nucleotide sequence ID" value="NZ_JTCM02000035.1"/>
</dbReference>
<protein>
    <submittedName>
        <fullName evidence="1">Glycosyltransferase family 4 protein</fullName>
    </submittedName>
</protein>
<reference evidence="1 2" key="1">
    <citation type="journal article" date="2015" name="Genome Announc.">
        <title>Draft Genome Sequence of Cyanobacterium Hassallia byssoidea Strain VB512170, Isolated from Monuments in India.</title>
        <authorList>
            <person name="Singh D."/>
            <person name="Chandrababunaidu M.M."/>
            <person name="Panda A."/>
            <person name="Sen D."/>
            <person name="Bhattacharyya S."/>
            <person name="Adhikary S.P."/>
            <person name="Tripathy S."/>
        </authorList>
    </citation>
    <scope>NUCLEOTIDE SEQUENCE [LARGE SCALE GENOMIC DNA]</scope>
    <source>
        <strain evidence="1 2">VB512170</strain>
    </source>
</reference>
<dbReference type="Proteomes" id="UP000031549">
    <property type="component" value="Unassembled WGS sequence"/>
</dbReference>
<gene>
    <name evidence="1" type="ORF">PI95_016595</name>
</gene>
<sequence length="78" mass="9095">MPFVSGYKGYEIAINTLKYLPSQYYLALIGGTHPNERHDKTIDQIFKLIIKSNLQTRVRITGFVNFEVLDRYSKNAKR</sequence>
<comment type="caution">
    <text evidence="1">The sequence shown here is derived from an EMBL/GenBank/DDBJ whole genome shotgun (WGS) entry which is preliminary data.</text>
</comment>